<gene>
    <name evidence="2" type="ORF">ElyMa_002760300</name>
</gene>
<organism evidence="2 3">
    <name type="scientific">Elysia marginata</name>
    <dbReference type="NCBI Taxonomy" id="1093978"/>
    <lineage>
        <taxon>Eukaryota</taxon>
        <taxon>Metazoa</taxon>
        <taxon>Spiralia</taxon>
        <taxon>Lophotrochozoa</taxon>
        <taxon>Mollusca</taxon>
        <taxon>Gastropoda</taxon>
        <taxon>Heterobranchia</taxon>
        <taxon>Euthyneura</taxon>
        <taxon>Panpulmonata</taxon>
        <taxon>Sacoglossa</taxon>
        <taxon>Placobranchoidea</taxon>
        <taxon>Plakobranchidae</taxon>
        <taxon>Elysia</taxon>
    </lineage>
</organism>
<feature type="region of interest" description="Disordered" evidence="1">
    <location>
        <begin position="265"/>
        <end position="294"/>
    </location>
</feature>
<feature type="compositionally biased region" description="Acidic residues" evidence="1">
    <location>
        <begin position="267"/>
        <end position="294"/>
    </location>
</feature>
<sequence length="294" mass="33593">MESKSYTKYCYATLSHPSIKEAIALHNFSILKLSVLVSEFAQQIAVAHEAFSKEIQAIIASFRRRNYELKKQRPVETPNCIFNTWEALLHETEMDAQAHLDAASLLLKNVYLPLQEVASHKNRQADMLASFRDNLASVYSEALRVEQKAEKEYHSSFQDFVGLAKDSGEKEAEAVRARLHRNHNDYILNIRATNKMADEFNKALPRILEVRFFLHLCFNVQSVGVLENKDKKRNSTKFDGNSFKQYPAKEILKIPLLLRIRSNGGGDDSDGDYDFDGDNDNDDDNVDGDDDEIR</sequence>
<dbReference type="Proteomes" id="UP000762676">
    <property type="component" value="Unassembled WGS sequence"/>
</dbReference>
<keyword evidence="3" id="KW-1185">Reference proteome</keyword>
<accession>A0AAV4HKW4</accession>
<evidence type="ECO:0000313" key="2">
    <source>
        <dbReference type="EMBL" id="GFR98027.1"/>
    </source>
</evidence>
<dbReference type="SUPFAM" id="SSF103657">
    <property type="entry name" value="BAR/IMD domain-like"/>
    <property type="match status" value="1"/>
</dbReference>
<dbReference type="InterPro" id="IPR027267">
    <property type="entry name" value="AH/BAR_dom_sf"/>
</dbReference>
<evidence type="ECO:0000256" key="1">
    <source>
        <dbReference type="SAM" id="MobiDB-lite"/>
    </source>
</evidence>
<name>A0AAV4HKW4_9GAST</name>
<dbReference type="AlphaFoldDB" id="A0AAV4HKW4"/>
<proteinExistence type="predicted"/>
<comment type="caution">
    <text evidence="2">The sequence shown here is derived from an EMBL/GenBank/DDBJ whole genome shotgun (WGS) entry which is preliminary data.</text>
</comment>
<reference evidence="2 3" key="1">
    <citation type="journal article" date="2021" name="Elife">
        <title>Chloroplast acquisition without the gene transfer in kleptoplastic sea slugs, Plakobranchus ocellatus.</title>
        <authorList>
            <person name="Maeda T."/>
            <person name="Takahashi S."/>
            <person name="Yoshida T."/>
            <person name="Shimamura S."/>
            <person name="Takaki Y."/>
            <person name="Nagai Y."/>
            <person name="Toyoda A."/>
            <person name="Suzuki Y."/>
            <person name="Arimoto A."/>
            <person name="Ishii H."/>
            <person name="Satoh N."/>
            <person name="Nishiyama T."/>
            <person name="Hasebe M."/>
            <person name="Maruyama T."/>
            <person name="Minagawa J."/>
            <person name="Obokata J."/>
            <person name="Shigenobu S."/>
        </authorList>
    </citation>
    <scope>NUCLEOTIDE SEQUENCE [LARGE SCALE GENOMIC DNA]</scope>
</reference>
<evidence type="ECO:0008006" key="4">
    <source>
        <dbReference type="Google" id="ProtNLM"/>
    </source>
</evidence>
<dbReference type="EMBL" id="BMAT01005660">
    <property type="protein sequence ID" value="GFR98027.1"/>
    <property type="molecule type" value="Genomic_DNA"/>
</dbReference>
<evidence type="ECO:0000313" key="3">
    <source>
        <dbReference type="Proteomes" id="UP000762676"/>
    </source>
</evidence>
<protein>
    <recommendedName>
        <fullName evidence="4">BAR domain-containing protein</fullName>
    </recommendedName>
</protein>
<dbReference type="Gene3D" id="1.20.1270.60">
    <property type="entry name" value="Arfaptin homology (AH) domain/BAR domain"/>
    <property type="match status" value="1"/>
</dbReference>